<evidence type="ECO:0000313" key="2">
    <source>
        <dbReference type="EMBL" id="SAM85558.1"/>
    </source>
</evidence>
<dbReference type="AlphaFoldDB" id="A0A1K0GBX3"/>
<gene>
    <name evidence="2" type="ORF">UBRO_20002</name>
</gene>
<feature type="signal peptide" evidence="1">
    <location>
        <begin position="1"/>
        <end position="28"/>
    </location>
</feature>
<organism evidence="2 3">
    <name type="scientific">Ustilago bromivora</name>
    <dbReference type="NCBI Taxonomy" id="307758"/>
    <lineage>
        <taxon>Eukaryota</taxon>
        <taxon>Fungi</taxon>
        <taxon>Dikarya</taxon>
        <taxon>Basidiomycota</taxon>
        <taxon>Ustilaginomycotina</taxon>
        <taxon>Ustilaginomycetes</taxon>
        <taxon>Ustilaginales</taxon>
        <taxon>Ustilaginaceae</taxon>
        <taxon>Ustilago</taxon>
    </lineage>
</organism>
<feature type="chain" id="PRO_5009664255" evidence="1">
    <location>
        <begin position="29"/>
        <end position="136"/>
    </location>
</feature>
<reference evidence="3" key="1">
    <citation type="submission" date="2016-04" db="EMBL/GenBank/DDBJ databases">
        <authorList>
            <person name="Guldener U."/>
            <person name="Guldener U."/>
        </authorList>
    </citation>
    <scope>NUCLEOTIDE SEQUENCE [LARGE SCALE GENOMIC DNA]</scope>
    <source>
        <strain evidence="3">UB2112</strain>
    </source>
</reference>
<evidence type="ECO:0000313" key="3">
    <source>
        <dbReference type="Proteomes" id="UP000179920"/>
    </source>
</evidence>
<accession>A0A1K0GBX3</accession>
<dbReference type="EMBL" id="LT558134">
    <property type="protein sequence ID" value="SAM85558.1"/>
    <property type="molecule type" value="Genomic_DNA"/>
</dbReference>
<keyword evidence="1" id="KW-0732">Signal</keyword>
<proteinExistence type="predicted"/>
<evidence type="ECO:0000256" key="1">
    <source>
        <dbReference type="SAM" id="SignalP"/>
    </source>
</evidence>
<dbReference type="Proteomes" id="UP000179920">
    <property type="component" value="Chromosome XVIII"/>
</dbReference>
<protein>
    <submittedName>
        <fullName evidence="2">Uncharacterized protein</fullName>
    </submittedName>
</protein>
<name>A0A1K0GBX3_9BASI</name>
<sequence length="136" mass="14649">MGHPIDAGMKLSCLLCSIQPLLCPYTTAYEAQWESLALSKTTNVAGTPSADFELQLGRLFEATAMGMRNYEESVHLKEQETGNTTLITCFANLGGYQQHSSTSSQGQPNTTTTNQVACWKCGVMGPEACTGRTGFI</sequence>